<dbReference type="Gene3D" id="3.40.50.2000">
    <property type="entry name" value="Glycogen Phosphorylase B"/>
    <property type="match status" value="1"/>
</dbReference>
<dbReference type="InterPro" id="IPR004276">
    <property type="entry name" value="GlycoTrans_28_N"/>
</dbReference>
<feature type="compositionally biased region" description="Pro residues" evidence="1">
    <location>
        <begin position="12"/>
        <end position="23"/>
    </location>
</feature>
<evidence type="ECO:0000259" key="2">
    <source>
        <dbReference type="Pfam" id="PF03033"/>
    </source>
</evidence>
<dbReference type="GO" id="GO:0016758">
    <property type="term" value="F:hexosyltransferase activity"/>
    <property type="evidence" value="ECO:0007669"/>
    <property type="project" value="InterPro"/>
</dbReference>
<evidence type="ECO:0000256" key="1">
    <source>
        <dbReference type="SAM" id="MobiDB-lite"/>
    </source>
</evidence>
<sequence length="183" mass="20189">MGKDKASARAQSPPPPPPPPPQYPHIDSHDLNYSQPPPDEESSPIAESLFQDTTTVLDDGRVSVNLDTKLARVFAKLIEASDDVEQTIEPPPAYQEEDNSSFEKWQLPLSIAVHVVGSRGDVQPFVALGQELQTHGHRVRIATHNVFKDFVQSAGLEFYPIGGDPAELMAVRYARSKSKCIYD</sequence>
<feature type="region of interest" description="Disordered" evidence="1">
    <location>
        <begin position="1"/>
        <end position="47"/>
    </location>
</feature>
<evidence type="ECO:0000313" key="3">
    <source>
        <dbReference type="EMBL" id="KAK5046699.1"/>
    </source>
</evidence>
<protein>
    <recommendedName>
        <fullName evidence="2">Glycosyltransferase family 28 N-terminal domain-containing protein</fullName>
    </recommendedName>
</protein>
<dbReference type="GeneID" id="89975626"/>
<keyword evidence="4" id="KW-1185">Reference proteome</keyword>
<accession>A0AAV9MY93</accession>
<gene>
    <name evidence="3" type="ORF">LTR84_007460</name>
</gene>
<feature type="domain" description="Glycosyltransferase family 28 N-terminal" evidence="2">
    <location>
        <begin position="111"/>
        <end position="165"/>
    </location>
</feature>
<evidence type="ECO:0000313" key="4">
    <source>
        <dbReference type="Proteomes" id="UP001358417"/>
    </source>
</evidence>
<dbReference type="PANTHER" id="PTHR48050">
    <property type="entry name" value="STEROL 3-BETA-GLUCOSYLTRANSFERASE"/>
    <property type="match status" value="1"/>
</dbReference>
<dbReference type="SUPFAM" id="SSF53756">
    <property type="entry name" value="UDP-Glycosyltransferase/glycogen phosphorylase"/>
    <property type="match status" value="1"/>
</dbReference>
<dbReference type="PANTHER" id="PTHR48050:SF13">
    <property type="entry name" value="STEROL 3-BETA-GLUCOSYLTRANSFERASE UGT80A2"/>
    <property type="match status" value="1"/>
</dbReference>
<dbReference type="GO" id="GO:0005975">
    <property type="term" value="P:carbohydrate metabolic process"/>
    <property type="evidence" value="ECO:0007669"/>
    <property type="project" value="InterPro"/>
</dbReference>
<organism evidence="3 4">
    <name type="scientific">Exophiala bonariae</name>
    <dbReference type="NCBI Taxonomy" id="1690606"/>
    <lineage>
        <taxon>Eukaryota</taxon>
        <taxon>Fungi</taxon>
        <taxon>Dikarya</taxon>
        <taxon>Ascomycota</taxon>
        <taxon>Pezizomycotina</taxon>
        <taxon>Eurotiomycetes</taxon>
        <taxon>Chaetothyriomycetidae</taxon>
        <taxon>Chaetothyriales</taxon>
        <taxon>Herpotrichiellaceae</taxon>
        <taxon>Exophiala</taxon>
    </lineage>
</organism>
<dbReference type="InterPro" id="IPR050426">
    <property type="entry name" value="Glycosyltransferase_28"/>
</dbReference>
<dbReference type="RefSeq" id="XP_064702282.1">
    <property type="nucleotide sequence ID" value="XM_064851013.1"/>
</dbReference>
<proteinExistence type="predicted"/>
<dbReference type="EMBL" id="JAVRRD010000029">
    <property type="protein sequence ID" value="KAK5046699.1"/>
    <property type="molecule type" value="Genomic_DNA"/>
</dbReference>
<reference evidence="3 4" key="1">
    <citation type="submission" date="2023-08" db="EMBL/GenBank/DDBJ databases">
        <title>Black Yeasts Isolated from many extreme environments.</title>
        <authorList>
            <person name="Coleine C."/>
            <person name="Stajich J.E."/>
            <person name="Selbmann L."/>
        </authorList>
    </citation>
    <scope>NUCLEOTIDE SEQUENCE [LARGE SCALE GENOMIC DNA]</scope>
    <source>
        <strain evidence="3 4">CCFEE 5792</strain>
    </source>
</reference>
<name>A0AAV9MY93_9EURO</name>
<dbReference type="Pfam" id="PF03033">
    <property type="entry name" value="Glyco_transf_28"/>
    <property type="match status" value="1"/>
</dbReference>
<comment type="caution">
    <text evidence="3">The sequence shown here is derived from an EMBL/GenBank/DDBJ whole genome shotgun (WGS) entry which is preliminary data.</text>
</comment>
<dbReference type="Proteomes" id="UP001358417">
    <property type="component" value="Unassembled WGS sequence"/>
</dbReference>
<dbReference type="AlphaFoldDB" id="A0AAV9MY93"/>